<dbReference type="InterPro" id="IPR000589">
    <property type="entry name" value="Ribosomal_uS15"/>
</dbReference>
<evidence type="ECO:0000256" key="3">
    <source>
        <dbReference type="ARBA" id="ARBA00064542"/>
    </source>
</evidence>
<dbReference type="SUPFAM" id="SSF47060">
    <property type="entry name" value="S15/NS1 RNA-binding domain"/>
    <property type="match status" value="1"/>
</dbReference>
<dbReference type="EMBL" id="ATJJ01000033">
    <property type="protein sequence ID" value="EPI48408.1"/>
    <property type="molecule type" value="Genomic_DNA"/>
</dbReference>
<keyword evidence="1 4" id="KW-0689">Ribosomal protein</keyword>
<proteinExistence type="inferred from homology"/>
<gene>
    <name evidence="4" type="primary">rpsO</name>
    <name evidence="6" type="ORF">HMPREF1581_00635</name>
</gene>
<evidence type="ECO:0000313" key="7">
    <source>
        <dbReference type="Proteomes" id="UP000014521"/>
    </source>
</evidence>
<evidence type="ECO:0000256" key="2">
    <source>
        <dbReference type="ARBA" id="ARBA00023274"/>
    </source>
</evidence>
<reference evidence="6 7" key="1">
    <citation type="submission" date="2013-06" db="EMBL/GenBank/DDBJ databases">
        <authorList>
            <person name="Weinstock G."/>
            <person name="Sodergren E."/>
            <person name="Lobos E.A."/>
            <person name="Fulton L."/>
            <person name="Fulton R."/>
            <person name="Courtney L."/>
            <person name="Fronick C."/>
            <person name="O'Laughlin M."/>
            <person name="Godfrey J."/>
            <person name="Wilson R.M."/>
            <person name="Miner T."/>
            <person name="Farmer C."/>
            <person name="Delehaunty K."/>
            <person name="Cordes M."/>
            <person name="Minx P."/>
            <person name="Tomlinson C."/>
            <person name="Chen J."/>
            <person name="Wollam A."/>
            <person name="Pepin K.H."/>
            <person name="Bhonagiri V."/>
            <person name="Zhang X."/>
            <person name="Warren W."/>
            <person name="Mitreva M."/>
            <person name="Mardis E.R."/>
            <person name="Wilson R.K."/>
        </authorList>
    </citation>
    <scope>NUCLEOTIDE SEQUENCE [LARGE SCALE GENOMIC DNA]</scope>
    <source>
        <strain evidence="6 7">JCP8108</strain>
    </source>
</reference>
<comment type="function">
    <text evidence="4">Forms an intersubunit bridge (bridge B4) with the 23S rRNA of the 50S subunit in the ribosome.</text>
</comment>
<dbReference type="GO" id="GO:0022627">
    <property type="term" value="C:cytosolic small ribosomal subunit"/>
    <property type="evidence" value="ECO:0007669"/>
    <property type="project" value="TreeGrafter"/>
</dbReference>
<comment type="similarity">
    <text evidence="4 5">Belongs to the universal ribosomal protein uS15 family.</text>
</comment>
<dbReference type="Pfam" id="PF00312">
    <property type="entry name" value="Ribosomal_S15"/>
    <property type="match status" value="1"/>
</dbReference>
<dbReference type="GO" id="GO:0006412">
    <property type="term" value="P:translation"/>
    <property type="evidence" value="ECO:0007669"/>
    <property type="project" value="UniProtKB-UniRule"/>
</dbReference>
<comment type="subunit">
    <text evidence="3 4">Part of the 30S ribosomal subunit. Forms a bridge to the 50S subunit in the 70S ribosome, contacting the 23S rRNA.</text>
</comment>
<evidence type="ECO:0000256" key="1">
    <source>
        <dbReference type="ARBA" id="ARBA00022980"/>
    </source>
</evidence>
<dbReference type="HAMAP" id="MF_01343_B">
    <property type="entry name" value="Ribosomal_uS15_B"/>
    <property type="match status" value="1"/>
</dbReference>
<dbReference type="HOGENOM" id="CLU_148518_0_0_11"/>
<organism evidence="6 7">
    <name type="scientific">Gardnerella vaginalis JCP8108</name>
    <dbReference type="NCBI Taxonomy" id="1261066"/>
    <lineage>
        <taxon>Bacteria</taxon>
        <taxon>Bacillati</taxon>
        <taxon>Actinomycetota</taxon>
        <taxon>Actinomycetes</taxon>
        <taxon>Bifidobacteriales</taxon>
        <taxon>Bifidobacteriaceae</taxon>
        <taxon>Gardnerella</taxon>
    </lineage>
</organism>
<sequence length="150" mass="17463">MLLTKLRNVWRSRVLVGLRVFNRINLVNTLLYNQRLACNARGLRALHHKVAAPRSDIKEDAVALTAEDKKSIINEYATHEGDTGSPEVQVALLSKRIADLTDHLKEHKHDHHSRRGMMLMIGDRRRLLDYLKRVDINRYRSLIDRLGLRR</sequence>
<dbReference type="GO" id="GO:0019843">
    <property type="term" value="F:rRNA binding"/>
    <property type="evidence" value="ECO:0007669"/>
    <property type="project" value="UniProtKB-UniRule"/>
</dbReference>
<dbReference type="InterPro" id="IPR009068">
    <property type="entry name" value="uS15_NS1_RNA-bd_sf"/>
</dbReference>
<name>S4GZ86_GARVA</name>
<accession>S4GZ86</accession>
<dbReference type="AlphaFoldDB" id="S4GZ86"/>
<protein>
    <recommendedName>
        <fullName evidence="4">Small ribosomal subunit protein uS15</fullName>
    </recommendedName>
</protein>
<comment type="caution">
    <text evidence="6">The sequence shown here is derived from an EMBL/GenBank/DDBJ whole genome shotgun (WGS) entry which is preliminary data.</text>
</comment>
<dbReference type="NCBIfam" id="TIGR00952">
    <property type="entry name" value="S15_bact"/>
    <property type="match status" value="1"/>
</dbReference>
<dbReference type="Gene3D" id="6.10.250.3130">
    <property type="match status" value="1"/>
</dbReference>
<comment type="function">
    <text evidence="4">One of the primary rRNA binding proteins, it binds directly to 16S rRNA where it helps nucleate assembly of the platform of the 30S subunit by binding and bridging several RNA helices of the 16S rRNA.</text>
</comment>
<dbReference type="PATRIC" id="fig|1261066.4.peg.581"/>
<keyword evidence="4" id="KW-0699">rRNA-binding</keyword>
<evidence type="ECO:0000313" key="6">
    <source>
        <dbReference type="EMBL" id="EPI48408.1"/>
    </source>
</evidence>
<evidence type="ECO:0000256" key="5">
    <source>
        <dbReference type="RuleBase" id="RU003919"/>
    </source>
</evidence>
<evidence type="ECO:0000256" key="4">
    <source>
        <dbReference type="HAMAP-Rule" id="MF_01343"/>
    </source>
</evidence>
<dbReference type="Proteomes" id="UP000014521">
    <property type="component" value="Unassembled WGS sequence"/>
</dbReference>
<dbReference type="FunFam" id="1.10.287.10:FF:000002">
    <property type="entry name" value="30S ribosomal protein S15"/>
    <property type="match status" value="1"/>
</dbReference>
<dbReference type="PANTHER" id="PTHR23321">
    <property type="entry name" value="RIBOSOMAL PROTEIN S15, BACTERIAL AND ORGANELLAR"/>
    <property type="match status" value="1"/>
</dbReference>
<dbReference type="GO" id="GO:0003735">
    <property type="term" value="F:structural constituent of ribosome"/>
    <property type="evidence" value="ECO:0007669"/>
    <property type="project" value="InterPro"/>
</dbReference>
<dbReference type="CDD" id="cd00353">
    <property type="entry name" value="Ribosomal_S15p_S13e"/>
    <property type="match status" value="1"/>
</dbReference>
<dbReference type="InterPro" id="IPR005290">
    <property type="entry name" value="Ribosomal_uS15_bac-type"/>
</dbReference>
<keyword evidence="4" id="KW-0694">RNA-binding</keyword>
<keyword evidence="2 4" id="KW-0687">Ribonucleoprotein</keyword>
<dbReference type="Gene3D" id="1.10.287.10">
    <property type="entry name" value="S15/NS1, RNA-binding"/>
    <property type="match status" value="1"/>
</dbReference>
<dbReference type="SMART" id="SM01387">
    <property type="entry name" value="Ribosomal_S15"/>
    <property type="match status" value="1"/>
</dbReference>
<dbReference type="PANTHER" id="PTHR23321:SF26">
    <property type="entry name" value="SMALL RIBOSOMAL SUBUNIT PROTEIN US15M"/>
    <property type="match status" value="1"/>
</dbReference>